<dbReference type="AlphaFoldDB" id="A0AAQ3KIA2"/>
<feature type="transmembrane region" description="Helical" evidence="1">
    <location>
        <begin position="63"/>
        <end position="81"/>
    </location>
</feature>
<feature type="transmembrane region" description="Helical" evidence="1">
    <location>
        <begin position="124"/>
        <end position="145"/>
    </location>
</feature>
<keyword evidence="3" id="KW-1185">Reference proteome</keyword>
<accession>A0AAQ3KIA2</accession>
<dbReference type="PANTHER" id="PTHR46610:SF20">
    <property type="entry name" value="OS05G0181300 PROTEIN"/>
    <property type="match status" value="1"/>
</dbReference>
<dbReference type="Proteomes" id="UP001327560">
    <property type="component" value="Chromosome 5"/>
</dbReference>
<keyword evidence="1" id="KW-0812">Transmembrane</keyword>
<name>A0AAQ3KIA2_9LILI</name>
<organism evidence="2 3">
    <name type="scientific">Canna indica</name>
    <name type="common">Indian-shot</name>
    <dbReference type="NCBI Taxonomy" id="4628"/>
    <lineage>
        <taxon>Eukaryota</taxon>
        <taxon>Viridiplantae</taxon>
        <taxon>Streptophyta</taxon>
        <taxon>Embryophyta</taxon>
        <taxon>Tracheophyta</taxon>
        <taxon>Spermatophyta</taxon>
        <taxon>Magnoliopsida</taxon>
        <taxon>Liliopsida</taxon>
        <taxon>Zingiberales</taxon>
        <taxon>Cannaceae</taxon>
        <taxon>Canna</taxon>
    </lineage>
</organism>
<proteinExistence type="predicted"/>
<dbReference type="PANTHER" id="PTHR46610">
    <property type="entry name" value="OS05G0181300 PROTEIN"/>
    <property type="match status" value="1"/>
</dbReference>
<dbReference type="Pfam" id="PF20100">
    <property type="entry name" value="DUF6490"/>
    <property type="match status" value="1"/>
</dbReference>
<gene>
    <name evidence="2" type="ORF">Cni_G17915</name>
</gene>
<reference evidence="2 3" key="1">
    <citation type="submission" date="2023-10" db="EMBL/GenBank/DDBJ databases">
        <title>Chromosome-scale genome assembly provides insights into flower coloration mechanisms of Canna indica.</title>
        <authorList>
            <person name="Li C."/>
        </authorList>
    </citation>
    <scope>NUCLEOTIDE SEQUENCE [LARGE SCALE GENOMIC DNA]</scope>
    <source>
        <tissue evidence="2">Flower</tissue>
    </source>
</reference>
<dbReference type="InterPro" id="IPR045501">
    <property type="entry name" value="DUF6490"/>
</dbReference>
<keyword evidence="1" id="KW-1133">Transmembrane helix</keyword>
<sequence length="395" mass="42955">MEQLPASVTKLDHQPALSPIDDGISGRGITNVQTRLLNILTAGVLLYLATNALNSAYSLRRRPAALAFLVFAYSDLALLLVCLKRMERQNKPETKERLKAAVWALGSALELALTWRVAEIMPPVIAIVVWLMATLVVVGGFYGLFIHRDVGSDAKSTQLSPEDEVEGELTSADFIFTAFFFFFFFFTFVLPPFDAKETKAIDLRIVECVPLSSCATTRVDLNLLSRGLQEPPVSRRQPLGEPTIDRQQLSVADGASPCGSDDVLLDLVRDHLVQRQQVPDVLRQDLHSHADIAEGLDGLEALRAGGLVRERGAEPGVGVVEGGSLTPVEDGVELVEGDLEQLDAVLDAGGRPRAGRGLLGARRRQRDIEGLLVRKTFEGATPPPVAAECSVMNRM</sequence>
<feature type="transmembrane region" description="Helical" evidence="1">
    <location>
        <begin position="174"/>
        <end position="193"/>
    </location>
</feature>
<dbReference type="EMBL" id="CP136894">
    <property type="protein sequence ID" value="WOL09162.1"/>
    <property type="molecule type" value="Genomic_DNA"/>
</dbReference>
<evidence type="ECO:0000256" key="1">
    <source>
        <dbReference type="SAM" id="Phobius"/>
    </source>
</evidence>
<evidence type="ECO:0000313" key="2">
    <source>
        <dbReference type="EMBL" id="WOL09162.1"/>
    </source>
</evidence>
<feature type="transmembrane region" description="Helical" evidence="1">
    <location>
        <begin position="36"/>
        <end position="57"/>
    </location>
</feature>
<protein>
    <submittedName>
        <fullName evidence="2">Uncharacterized protein</fullName>
    </submittedName>
</protein>
<keyword evidence="1" id="KW-0472">Membrane</keyword>
<evidence type="ECO:0000313" key="3">
    <source>
        <dbReference type="Proteomes" id="UP001327560"/>
    </source>
</evidence>